<dbReference type="PROSITE" id="PS51421">
    <property type="entry name" value="RAS"/>
    <property type="match status" value="1"/>
</dbReference>
<dbReference type="PRINTS" id="PR00449">
    <property type="entry name" value="RASTRNSFRMNG"/>
</dbReference>
<dbReference type="SMART" id="SM00173">
    <property type="entry name" value="RAS"/>
    <property type="match status" value="1"/>
</dbReference>
<dbReference type="EMBL" id="AM920427">
    <property type="protein sequence ID" value="CAP81051.1"/>
    <property type="molecule type" value="Genomic_DNA"/>
</dbReference>
<dbReference type="STRING" id="500485.B6H0T3"/>
<dbReference type="eggNOG" id="KOG0092">
    <property type="taxonomic scope" value="Eukaryota"/>
</dbReference>
<dbReference type="NCBIfam" id="TIGR00231">
    <property type="entry name" value="small_GTP"/>
    <property type="match status" value="1"/>
</dbReference>
<name>B6H0T3_PENRW</name>
<dbReference type="Proteomes" id="UP000000724">
    <property type="component" value="Contig Pc00c12"/>
</dbReference>
<dbReference type="InterPro" id="IPR005225">
    <property type="entry name" value="Small_GTP-bd"/>
</dbReference>
<dbReference type="AlphaFoldDB" id="B6H0T3"/>
<dbReference type="OMA" id="HRYVKNA"/>
<keyword evidence="3" id="KW-1185">Reference proteome</keyword>
<dbReference type="OrthoDB" id="25896at2759"/>
<dbReference type="SMART" id="SM00176">
    <property type="entry name" value="RAN"/>
    <property type="match status" value="1"/>
</dbReference>
<dbReference type="BioCyc" id="PCHR:PC12G14240-MONOMER"/>
<dbReference type="VEuPathDB" id="FungiDB:PCH_Pc12g14240"/>
<keyword evidence="1" id="KW-0547">Nucleotide-binding</keyword>
<dbReference type="InterPro" id="IPR001806">
    <property type="entry name" value="Small_GTPase"/>
</dbReference>
<dbReference type="PANTHER" id="PTHR47978">
    <property type="match status" value="1"/>
</dbReference>
<organism evidence="2 3">
    <name type="scientific">Penicillium rubens (strain ATCC 28089 / DSM 1075 / NRRL 1951 / Wisconsin 54-1255)</name>
    <name type="common">Penicillium chrysogenum</name>
    <dbReference type="NCBI Taxonomy" id="500485"/>
    <lineage>
        <taxon>Eukaryota</taxon>
        <taxon>Fungi</taxon>
        <taxon>Dikarya</taxon>
        <taxon>Ascomycota</taxon>
        <taxon>Pezizomycotina</taxon>
        <taxon>Eurotiomycetes</taxon>
        <taxon>Eurotiomycetidae</taxon>
        <taxon>Eurotiales</taxon>
        <taxon>Aspergillaceae</taxon>
        <taxon>Penicillium</taxon>
        <taxon>Penicillium chrysogenum species complex</taxon>
    </lineage>
</organism>
<evidence type="ECO:0000313" key="3">
    <source>
        <dbReference type="Proteomes" id="UP000000724"/>
    </source>
</evidence>
<dbReference type="PROSITE" id="PS51420">
    <property type="entry name" value="RHO"/>
    <property type="match status" value="1"/>
</dbReference>
<dbReference type="SUPFAM" id="SSF52540">
    <property type="entry name" value="P-loop containing nucleoside triphosphate hydrolases"/>
    <property type="match status" value="1"/>
</dbReference>
<proteinExistence type="predicted"/>
<dbReference type="Pfam" id="PF00071">
    <property type="entry name" value="Ras"/>
    <property type="match status" value="1"/>
</dbReference>
<dbReference type="SMART" id="SM00174">
    <property type="entry name" value="RHO"/>
    <property type="match status" value="1"/>
</dbReference>
<dbReference type="SMART" id="SM00175">
    <property type="entry name" value="RAB"/>
    <property type="match status" value="1"/>
</dbReference>
<evidence type="ECO:0000256" key="1">
    <source>
        <dbReference type="ARBA" id="ARBA00022741"/>
    </source>
</evidence>
<evidence type="ECO:0000313" key="2">
    <source>
        <dbReference type="EMBL" id="CAP81051.1"/>
    </source>
</evidence>
<dbReference type="GO" id="GO:0005525">
    <property type="term" value="F:GTP binding"/>
    <property type="evidence" value="ECO:0007669"/>
    <property type="project" value="InterPro"/>
</dbReference>
<dbReference type="PROSITE" id="PS51419">
    <property type="entry name" value="RAB"/>
    <property type="match status" value="1"/>
</dbReference>
<dbReference type="CDD" id="cd00154">
    <property type="entry name" value="Rab"/>
    <property type="match status" value="1"/>
</dbReference>
<dbReference type="Gene3D" id="3.40.50.300">
    <property type="entry name" value="P-loop containing nucleotide triphosphate hydrolases"/>
    <property type="match status" value="1"/>
</dbReference>
<dbReference type="GO" id="GO:0003924">
    <property type="term" value="F:GTPase activity"/>
    <property type="evidence" value="ECO:0007669"/>
    <property type="project" value="InterPro"/>
</dbReference>
<dbReference type="PROSITE" id="PS51417">
    <property type="entry name" value="ARF"/>
    <property type="match status" value="1"/>
</dbReference>
<dbReference type="FunFam" id="3.40.50.300:FF:000808">
    <property type="entry name" value="Small GTP-binding protein, putative"/>
    <property type="match status" value="1"/>
</dbReference>
<sequence>MSSSLEAKIVVLGAQGVGKTALVERYCKNTFNPAAASTIGASFVTKRVLDSTSDTIVRLQIWDTAGQERFRSMSRLYYRGAQAVLLCYDITDQNSFQEMAGWLRELRKNITPNDDGTDSLIIHVVGTKSDIVADDPSRRRVPFERTIAYEIGWDCCHEISARDGEGIDEVFRVITRKLVEQRNRRDSELALSIAGTPMANGVVGPFNPGVVEGTGSFRLGHGDKRRSWLGLAAPGVNVAGADEERVMLRAWIGYGLVLFLFGVSYA</sequence>
<gene>
    <name evidence="2" type="ORF">Pc12g14240</name>
    <name evidence="2" type="ORF">PCH_Pc12g14240</name>
</gene>
<accession>B6H0T3</accession>
<reference evidence="2 3" key="1">
    <citation type="journal article" date="2008" name="Nat. Biotechnol.">
        <title>Genome sequencing and analysis of the filamentous fungus Penicillium chrysogenum.</title>
        <authorList>
            <person name="van den Berg M.A."/>
            <person name="Albang R."/>
            <person name="Albermann K."/>
            <person name="Badger J.H."/>
            <person name="Daran J.-M."/>
            <person name="Driessen A.J.M."/>
            <person name="Garcia-Estrada C."/>
            <person name="Fedorova N.D."/>
            <person name="Harris D.M."/>
            <person name="Heijne W.H.M."/>
            <person name="Joardar V.S."/>
            <person name="Kiel J.A.K.W."/>
            <person name="Kovalchuk A."/>
            <person name="Martin J.F."/>
            <person name="Nierman W.C."/>
            <person name="Nijland J.G."/>
            <person name="Pronk J.T."/>
            <person name="Roubos J.A."/>
            <person name="van der Klei I.J."/>
            <person name="van Peij N.N.M.E."/>
            <person name="Veenhuis M."/>
            <person name="von Doehren H."/>
            <person name="Wagner C."/>
            <person name="Wortman J.R."/>
            <person name="Bovenberg R.A.L."/>
        </authorList>
    </citation>
    <scope>NUCLEOTIDE SEQUENCE [LARGE SCALE GENOMIC DNA]</scope>
    <source>
        <strain evidence="3">ATCC 28089 / DSM 1075 / NRRL 1951 / Wisconsin 54-1255</strain>
    </source>
</reference>
<dbReference type="HOGENOM" id="CLU_041217_8_0_1"/>
<protein>
    <submittedName>
        <fullName evidence="2">Pc12g14240 protein</fullName>
    </submittedName>
</protein>
<dbReference type="InterPro" id="IPR027417">
    <property type="entry name" value="P-loop_NTPase"/>
</dbReference>